<dbReference type="PANTHER" id="PTHR33979">
    <property type="entry name" value="OS02G0221600 PROTEIN"/>
    <property type="match status" value="1"/>
</dbReference>
<accession>A0A427Y045</accession>
<feature type="transmembrane region" description="Helical" evidence="1">
    <location>
        <begin position="231"/>
        <end position="250"/>
    </location>
</feature>
<feature type="transmembrane region" description="Helical" evidence="1">
    <location>
        <begin position="156"/>
        <end position="174"/>
    </location>
</feature>
<gene>
    <name evidence="2" type="ORF">EHS24_005885</name>
</gene>
<evidence type="ECO:0000256" key="1">
    <source>
        <dbReference type="SAM" id="Phobius"/>
    </source>
</evidence>
<proteinExistence type="predicted"/>
<feature type="transmembrane region" description="Helical" evidence="1">
    <location>
        <begin position="134"/>
        <end position="150"/>
    </location>
</feature>
<feature type="transmembrane region" description="Helical" evidence="1">
    <location>
        <begin position="181"/>
        <end position="199"/>
    </location>
</feature>
<dbReference type="STRING" id="105984.A0A427Y045"/>
<feature type="transmembrane region" description="Helical" evidence="1">
    <location>
        <begin position="109"/>
        <end position="127"/>
    </location>
</feature>
<sequence>MAPLLLPSPEEVHYLLARGAGDTVKGALTPNDTQKITLIVACCYSLFIGIVPYLCEIIYPFKLLTVGMHEMCHAIAGTLTCARVESISLDPNEGGATRMRGGIPAVTLPAGYLGSCFIGAGLIACGFDTNASKVACLVLSVFFLLTLFWARKSWIAWVTIAFAWGLIVVAWLVYHSVALRFVVLFLGVMSCLYCIWDIVDDTLKRKINSSDASEYARLIGFGSSRAWGAFWLFWACIFFAAGILIGLAAFKKDWDQQRIAADNFLGGTP</sequence>
<dbReference type="EMBL" id="RSCE01000003">
    <property type="protein sequence ID" value="RSH84365.1"/>
    <property type="molecule type" value="Genomic_DNA"/>
</dbReference>
<keyword evidence="1" id="KW-0812">Transmembrane</keyword>
<protein>
    <recommendedName>
        <fullName evidence="4">Peptidase M50B-like-domain-containing protein</fullName>
    </recommendedName>
</protein>
<keyword evidence="3" id="KW-1185">Reference proteome</keyword>
<dbReference type="AlphaFoldDB" id="A0A427Y045"/>
<evidence type="ECO:0008006" key="4">
    <source>
        <dbReference type="Google" id="ProtNLM"/>
    </source>
</evidence>
<dbReference type="OrthoDB" id="40823at2759"/>
<evidence type="ECO:0000313" key="2">
    <source>
        <dbReference type="EMBL" id="RSH84365.1"/>
    </source>
</evidence>
<dbReference type="Proteomes" id="UP000279236">
    <property type="component" value="Unassembled WGS sequence"/>
</dbReference>
<dbReference type="Pfam" id="PF13398">
    <property type="entry name" value="Peptidase_M50B"/>
    <property type="match status" value="1"/>
</dbReference>
<dbReference type="InterPro" id="IPR049500">
    <property type="entry name" value="Peptidase_M50B-like"/>
</dbReference>
<keyword evidence="1" id="KW-0472">Membrane</keyword>
<feature type="transmembrane region" description="Helical" evidence="1">
    <location>
        <begin position="38"/>
        <end position="61"/>
    </location>
</feature>
<dbReference type="RefSeq" id="XP_028477813.1">
    <property type="nucleotide sequence ID" value="XM_028621361.1"/>
</dbReference>
<dbReference type="PANTHER" id="PTHR33979:SF2">
    <property type="entry name" value="PEPTIDASE M50B-LIKE-DOMAIN-CONTAINING PROTEIN"/>
    <property type="match status" value="1"/>
</dbReference>
<dbReference type="GeneID" id="39590428"/>
<keyword evidence="1" id="KW-1133">Transmembrane helix</keyword>
<organism evidence="2 3">
    <name type="scientific">Apiotrichum porosum</name>
    <dbReference type="NCBI Taxonomy" id="105984"/>
    <lineage>
        <taxon>Eukaryota</taxon>
        <taxon>Fungi</taxon>
        <taxon>Dikarya</taxon>
        <taxon>Basidiomycota</taxon>
        <taxon>Agaricomycotina</taxon>
        <taxon>Tremellomycetes</taxon>
        <taxon>Trichosporonales</taxon>
        <taxon>Trichosporonaceae</taxon>
        <taxon>Apiotrichum</taxon>
    </lineage>
</organism>
<name>A0A427Y045_9TREE</name>
<evidence type="ECO:0000313" key="3">
    <source>
        <dbReference type="Proteomes" id="UP000279236"/>
    </source>
</evidence>
<reference evidence="2 3" key="1">
    <citation type="submission" date="2018-11" db="EMBL/GenBank/DDBJ databases">
        <title>Genome sequence of Apiotrichum porosum DSM 27194.</title>
        <authorList>
            <person name="Aliyu H."/>
            <person name="Gorte O."/>
            <person name="Ochsenreither K."/>
        </authorList>
    </citation>
    <scope>NUCLEOTIDE SEQUENCE [LARGE SCALE GENOMIC DNA]</scope>
    <source>
        <strain evidence="2 3">DSM 27194</strain>
    </source>
</reference>
<comment type="caution">
    <text evidence="2">The sequence shown here is derived from an EMBL/GenBank/DDBJ whole genome shotgun (WGS) entry which is preliminary data.</text>
</comment>